<evidence type="ECO:0000259" key="1">
    <source>
        <dbReference type="SMART" id="SM00829"/>
    </source>
</evidence>
<dbReference type="Gene3D" id="3.40.50.720">
    <property type="entry name" value="NAD(P)-binding Rossmann-like Domain"/>
    <property type="match status" value="1"/>
</dbReference>
<evidence type="ECO:0000313" key="2">
    <source>
        <dbReference type="EMBL" id="GGP10899.1"/>
    </source>
</evidence>
<dbReference type="PANTHER" id="PTHR45033">
    <property type="match status" value="1"/>
</dbReference>
<dbReference type="Pfam" id="PF08240">
    <property type="entry name" value="ADH_N"/>
    <property type="match status" value="1"/>
</dbReference>
<dbReference type="Pfam" id="PF00107">
    <property type="entry name" value="ADH_zinc_N"/>
    <property type="match status" value="1"/>
</dbReference>
<sequence>MKAVIFQGQKGLSYQVIENKKPKAGEVKIKLKTAGLNRRDLFVMNQSRSKEASYTLGSDGAGIITELGQEAADFNLYDEVIINPSLGWYAVQDVPEIPRILGGPSNGTFTEYVVISAKNIVKKPAHLSWVEAGVLSLSALTAYRALFTKGQLKTGQHLFIPGIGSGVATYALLFAKAIDAKVSVTSRDHTKLQKAEALGADCLFKTNSDWQAERKKEKFDVILDSIGAALFPRYFDVLKPDGNLVHFGASSGDSITLSLRSLFYPQFNILGTSMGSAEEFGQMLQFITDHKIKPVVDSVYPLFDIEQALERMKAGNQFGNIGLEME</sequence>
<dbReference type="EMBL" id="BMLW01000005">
    <property type="protein sequence ID" value="GGP10899.1"/>
    <property type="molecule type" value="Genomic_DNA"/>
</dbReference>
<comment type="caution">
    <text evidence="2">The sequence shown here is derived from an EMBL/GenBank/DDBJ whole genome shotgun (WGS) entry which is preliminary data.</text>
</comment>
<protein>
    <submittedName>
        <fullName evidence="2">Alcohol dehydrogenase</fullName>
    </submittedName>
</protein>
<dbReference type="InterPro" id="IPR013149">
    <property type="entry name" value="ADH-like_C"/>
</dbReference>
<dbReference type="SMART" id="SM00829">
    <property type="entry name" value="PKS_ER"/>
    <property type="match status" value="1"/>
</dbReference>
<dbReference type="SUPFAM" id="SSF50129">
    <property type="entry name" value="GroES-like"/>
    <property type="match status" value="1"/>
</dbReference>
<feature type="domain" description="Enoyl reductase (ER)" evidence="1">
    <location>
        <begin position="8"/>
        <end position="323"/>
    </location>
</feature>
<keyword evidence="3" id="KW-1185">Reference proteome</keyword>
<dbReference type="Gene3D" id="3.90.180.10">
    <property type="entry name" value="Medium-chain alcohol dehydrogenases, catalytic domain"/>
    <property type="match status" value="1"/>
</dbReference>
<dbReference type="SUPFAM" id="SSF51735">
    <property type="entry name" value="NAD(P)-binding Rossmann-fold domains"/>
    <property type="match status" value="1"/>
</dbReference>
<dbReference type="InterPro" id="IPR052711">
    <property type="entry name" value="Zinc_ADH-like"/>
</dbReference>
<dbReference type="Proteomes" id="UP000641206">
    <property type="component" value="Unassembled WGS sequence"/>
</dbReference>
<evidence type="ECO:0000313" key="3">
    <source>
        <dbReference type="Proteomes" id="UP000641206"/>
    </source>
</evidence>
<dbReference type="InterPro" id="IPR013154">
    <property type="entry name" value="ADH-like_N"/>
</dbReference>
<organism evidence="2 3">
    <name type="scientific">Oceanobacillus neutriphilus</name>
    <dbReference type="NCBI Taxonomy" id="531815"/>
    <lineage>
        <taxon>Bacteria</taxon>
        <taxon>Bacillati</taxon>
        <taxon>Bacillota</taxon>
        <taxon>Bacilli</taxon>
        <taxon>Bacillales</taxon>
        <taxon>Bacillaceae</taxon>
        <taxon>Oceanobacillus</taxon>
    </lineage>
</organism>
<name>A0ABQ2NUJ8_9BACI</name>
<dbReference type="PANTHER" id="PTHR45033:SF3">
    <property type="entry name" value="DEHYDROGENASE, PUTATIVE (AFU_ORTHOLOGUE AFUA_2G13270)-RELATED"/>
    <property type="match status" value="1"/>
</dbReference>
<accession>A0ABQ2NUJ8</accession>
<dbReference type="InterPro" id="IPR036291">
    <property type="entry name" value="NAD(P)-bd_dom_sf"/>
</dbReference>
<dbReference type="InterPro" id="IPR011032">
    <property type="entry name" value="GroES-like_sf"/>
</dbReference>
<gene>
    <name evidence="2" type="ORF">GCM10011346_20850</name>
</gene>
<dbReference type="InterPro" id="IPR020843">
    <property type="entry name" value="ER"/>
</dbReference>
<proteinExistence type="predicted"/>
<reference evidence="3" key="1">
    <citation type="journal article" date="2019" name="Int. J. Syst. Evol. Microbiol.">
        <title>The Global Catalogue of Microorganisms (GCM) 10K type strain sequencing project: providing services to taxonomists for standard genome sequencing and annotation.</title>
        <authorList>
            <consortium name="The Broad Institute Genomics Platform"/>
            <consortium name="The Broad Institute Genome Sequencing Center for Infectious Disease"/>
            <person name="Wu L."/>
            <person name="Ma J."/>
        </authorList>
    </citation>
    <scope>NUCLEOTIDE SEQUENCE [LARGE SCALE GENOMIC DNA]</scope>
    <source>
        <strain evidence="3">CGMCC 1.7693</strain>
    </source>
</reference>
<dbReference type="RefSeq" id="WP_188734367.1">
    <property type="nucleotide sequence ID" value="NZ_BMLW01000005.1"/>
</dbReference>